<dbReference type="EMBL" id="BNJF01000001">
    <property type="protein sequence ID" value="GHO45510.1"/>
    <property type="molecule type" value="Genomic_DNA"/>
</dbReference>
<feature type="transmembrane region" description="Helical" evidence="5">
    <location>
        <begin position="14"/>
        <end position="35"/>
    </location>
</feature>
<evidence type="ECO:0000256" key="5">
    <source>
        <dbReference type="SAM" id="Phobius"/>
    </source>
</evidence>
<accession>A0A8J3I2C6</accession>
<comment type="subcellular location">
    <subcellularLocation>
        <location evidence="1">Endomembrane system</location>
        <topology evidence="1">Multi-pass membrane protein</topology>
    </subcellularLocation>
</comment>
<comment type="caution">
    <text evidence="6">The sequence shown here is derived from an EMBL/GenBank/DDBJ whole genome shotgun (WGS) entry which is preliminary data.</text>
</comment>
<dbReference type="Proteomes" id="UP000612362">
    <property type="component" value="Unassembled WGS sequence"/>
</dbReference>
<evidence type="ECO:0000313" key="7">
    <source>
        <dbReference type="Proteomes" id="UP000612362"/>
    </source>
</evidence>
<evidence type="ECO:0008006" key="8">
    <source>
        <dbReference type="Google" id="ProtNLM"/>
    </source>
</evidence>
<feature type="transmembrane region" description="Helical" evidence="5">
    <location>
        <begin position="42"/>
        <end position="59"/>
    </location>
</feature>
<sequence>MKHDHAQVIAPPPILYAAAFLLGLYLDSWVPLRLIPRGPRSLIGGILLGTATATAAMAAREMRNADTPVQPTRPTAAIVQSGPYHFTRNPIYVSFTLAYTGLALLANRIWPLLLLPLLLKIMRVGVIEREEDYLEAKFGTEYLTYKENIPRWF</sequence>
<proteinExistence type="predicted"/>
<dbReference type="AlphaFoldDB" id="A0A8J3I2C6"/>
<dbReference type="Gene3D" id="1.20.120.1630">
    <property type="match status" value="1"/>
</dbReference>
<keyword evidence="2 5" id="KW-0812">Transmembrane</keyword>
<evidence type="ECO:0000313" key="6">
    <source>
        <dbReference type="EMBL" id="GHO45510.1"/>
    </source>
</evidence>
<keyword evidence="4 5" id="KW-0472">Membrane</keyword>
<protein>
    <recommendedName>
        <fullName evidence="8">Isoprenylcysteine carboxylmethyltransferase family protein</fullName>
    </recommendedName>
</protein>
<evidence type="ECO:0000256" key="3">
    <source>
        <dbReference type="ARBA" id="ARBA00022989"/>
    </source>
</evidence>
<dbReference type="GO" id="GO:0016740">
    <property type="term" value="F:transferase activity"/>
    <property type="evidence" value="ECO:0007669"/>
    <property type="project" value="UniProtKB-ARBA"/>
</dbReference>
<keyword evidence="7" id="KW-1185">Reference proteome</keyword>
<reference evidence="6" key="1">
    <citation type="submission" date="2020-10" db="EMBL/GenBank/DDBJ databases">
        <title>Taxonomic study of unclassified bacteria belonging to the class Ktedonobacteria.</title>
        <authorList>
            <person name="Yabe S."/>
            <person name="Wang C.M."/>
            <person name="Zheng Y."/>
            <person name="Sakai Y."/>
            <person name="Cavaletti L."/>
            <person name="Monciardini P."/>
            <person name="Donadio S."/>
        </authorList>
    </citation>
    <scope>NUCLEOTIDE SEQUENCE</scope>
    <source>
        <strain evidence="6">SOSP1-1</strain>
    </source>
</reference>
<feature type="transmembrane region" description="Helical" evidence="5">
    <location>
        <begin position="91"/>
        <end position="119"/>
    </location>
</feature>
<dbReference type="Pfam" id="PF04191">
    <property type="entry name" value="PEMT"/>
    <property type="match status" value="1"/>
</dbReference>
<name>A0A8J3I2C6_9CHLR</name>
<organism evidence="6 7">
    <name type="scientific">Ktedonospora formicarum</name>
    <dbReference type="NCBI Taxonomy" id="2778364"/>
    <lineage>
        <taxon>Bacteria</taxon>
        <taxon>Bacillati</taxon>
        <taxon>Chloroflexota</taxon>
        <taxon>Ktedonobacteria</taxon>
        <taxon>Ktedonobacterales</taxon>
        <taxon>Ktedonobacteraceae</taxon>
        <taxon>Ktedonospora</taxon>
    </lineage>
</organism>
<evidence type="ECO:0000256" key="1">
    <source>
        <dbReference type="ARBA" id="ARBA00004127"/>
    </source>
</evidence>
<dbReference type="PANTHER" id="PTHR12714:SF24">
    <property type="entry name" value="SLR1182 PROTEIN"/>
    <property type="match status" value="1"/>
</dbReference>
<evidence type="ECO:0000256" key="4">
    <source>
        <dbReference type="ARBA" id="ARBA00023136"/>
    </source>
</evidence>
<dbReference type="InterPro" id="IPR007318">
    <property type="entry name" value="Phopholipid_MeTrfase"/>
</dbReference>
<evidence type="ECO:0000256" key="2">
    <source>
        <dbReference type="ARBA" id="ARBA00022692"/>
    </source>
</evidence>
<keyword evidence="3 5" id="KW-1133">Transmembrane helix</keyword>
<gene>
    <name evidence="6" type="ORF">KSX_36730</name>
</gene>
<dbReference type="GO" id="GO:0012505">
    <property type="term" value="C:endomembrane system"/>
    <property type="evidence" value="ECO:0007669"/>
    <property type="project" value="UniProtKB-SubCell"/>
</dbReference>
<dbReference type="RefSeq" id="WP_220194838.1">
    <property type="nucleotide sequence ID" value="NZ_BNJF01000001.1"/>
</dbReference>
<dbReference type="PANTHER" id="PTHR12714">
    <property type="entry name" value="PROTEIN-S ISOPRENYLCYSTEINE O-METHYLTRANSFERASE"/>
    <property type="match status" value="1"/>
</dbReference>